<sequence length="117" mass="13759">MNNPRQYKIPVWFLNRQKVIVDGKYSQDGIVCNYCGNGLPRDVAKILNHCKVCPHMLRPDAFRYKFVCFGCEYFSYQSTNMKNHIQTHLGEKPFECNQCSFSSTQLINLKRHIEKVH</sequence>
<evidence type="ECO:0000256" key="4">
    <source>
        <dbReference type="PROSITE-ProRule" id="PRU00042"/>
    </source>
</evidence>
<evidence type="ECO:0000256" key="3">
    <source>
        <dbReference type="ARBA" id="ARBA00022833"/>
    </source>
</evidence>
<protein>
    <submittedName>
        <fullName evidence="6">Zinc finger protein 513</fullName>
    </submittedName>
</protein>
<keyword evidence="3" id="KW-0862">Zinc</keyword>
<dbReference type="EMBL" id="HBUF01403724">
    <property type="protein sequence ID" value="CAG6737547.1"/>
    <property type="molecule type" value="Transcribed_RNA"/>
</dbReference>
<dbReference type="AlphaFoldDB" id="A0A8D9E1Y8"/>
<feature type="domain" description="C2H2-type" evidence="5">
    <location>
        <begin position="94"/>
        <end position="117"/>
    </location>
</feature>
<proteinExistence type="predicted"/>
<dbReference type="GO" id="GO:0005634">
    <property type="term" value="C:nucleus"/>
    <property type="evidence" value="ECO:0007669"/>
    <property type="project" value="UniProtKB-ARBA"/>
</dbReference>
<dbReference type="Pfam" id="PF13909">
    <property type="entry name" value="zf-H2C2_5"/>
    <property type="match status" value="1"/>
</dbReference>
<dbReference type="Gene3D" id="3.30.160.60">
    <property type="entry name" value="Classic Zinc Finger"/>
    <property type="match status" value="2"/>
</dbReference>
<dbReference type="SUPFAM" id="SSF57667">
    <property type="entry name" value="beta-beta-alpha zinc fingers"/>
    <property type="match status" value="1"/>
</dbReference>
<accession>A0A8D9E1Y8</accession>
<dbReference type="GO" id="GO:0008270">
    <property type="term" value="F:zinc ion binding"/>
    <property type="evidence" value="ECO:0007669"/>
    <property type="project" value="UniProtKB-KW"/>
</dbReference>
<evidence type="ECO:0000259" key="5">
    <source>
        <dbReference type="PROSITE" id="PS50157"/>
    </source>
</evidence>
<name>A0A8D9E1Y8_9HEMI</name>
<evidence type="ECO:0000313" key="6">
    <source>
        <dbReference type="EMBL" id="CAG6737547.1"/>
    </source>
</evidence>
<keyword evidence="1" id="KW-0479">Metal-binding</keyword>
<reference evidence="6" key="1">
    <citation type="submission" date="2021-05" db="EMBL/GenBank/DDBJ databases">
        <authorList>
            <person name="Alioto T."/>
            <person name="Alioto T."/>
            <person name="Gomez Garrido J."/>
        </authorList>
    </citation>
    <scope>NUCLEOTIDE SEQUENCE</scope>
</reference>
<organism evidence="6">
    <name type="scientific">Cacopsylla melanoneura</name>
    <dbReference type="NCBI Taxonomy" id="428564"/>
    <lineage>
        <taxon>Eukaryota</taxon>
        <taxon>Metazoa</taxon>
        <taxon>Ecdysozoa</taxon>
        <taxon>Arthropoda</taxon>
        <taxon>Hexapoda</taxon>
        <taxon>Insecta</taxon>
        <taxon>Pterygota</taxon>
        <taxon>Neoptera</taxon>
        <taxon>Paraneoptera</taxon>
        <taxon>Hemiptera</taxon>
        <taxon>Sternorrhyncha</taxon>
        <taxon>Psylloidea</taxon>
        <taxon>Psyllidae</taxon>
        <taxon>Psyllinae</taxon>
        <taxon>Cacopsylla</taxon>
    </lineage>
</organism>
<feature type="domain" description="C2H2-type" evidence="5">
    <location>
        <begin position="66"/>
        <end position="93"/>
    </location>
</feature>
<dbReference type="SMART" id="SM00355">
    <property type="entry name" value="ZnF_C2H2"/>
    <property type="match status" value="2"/>
</dbReference>
<dbReference type="InterPro" id="IPR013087">
    <property type="entry name" value="Znf_C2H2_type"/>
</dbReference>
<keyword evidence="2 4" id="KW-0863">Zinc-finger</keyword>
<dbReference type="PROSITE" id="PS50157">
    <property type="entry name" value="ZINC_FINGER_C2H2_2"/>
    <property type="match status" value="2"/>
</dbReference>
<evidence type="ECO:0000256" key="1">
    <source>
        <dbReference type="ARBA" id="ARBA00022723"/>
    </source>
</evidence>
<evidence type="ECO:0000256" key="2">
    <source>
        <dbReference type="ARBA" id="ARBA00022771"/>
    </source>
</evidence>
<dbReference type="InterPro" id="IPR036236">
    <property type="entry name" value="Znf_C2H2_sf"/>
</dbReference>
<dbReference type="FunFam" id="3.30.160.60:FF:000446">
    <property type="entry name" value="Zinc finger protein"/>
    <property type="match status" value="1"/>
</dbReference>